<feature type="chain" id="PRO_5004168319" evidence="1">
    <location>
        <begin position="27"/>
        <end position="425"/>
    </location>
</feature>
<feature type="domain" description="Beta-lactamase-related" evidence="2">
    <location>
        <begin position="49"/>
        <end position="410"/>
    </location>
</feature>
<protein>
    <submittedName>
        <fullName evidence="3">Beta-lactamase</fullName>
    </submittedName>
</protein>
<dbReference type="InterPro" id="IPR001466">
    <property type="entry name" value="Beta-lactam-related"/>
</dbReference>
<dbReference type="InterPro" id="IPR050789">
    <property type="entry name" value="Diverse_Enzym_Activities"/>
</dbReference>
<dbReference type="PANTHER" id="PTHR43283:SF3">
    <property type="entry name" value="BETA-LACTAMASE FAMILY PROTEIN (AFU_ORTHOLOGUE AFUA_5G07500)"/>
    <property type="match status" value="1"/>
</dbReference>
<dbReference type="PANTHER" id="PTHR43283">
    <property type="entry name" value="BETA-LACTAMASE-RELATED"/>
    <property type="match status" value="1"/>
</dbReference>
<dbReference type="InterPro" id="IPR012338">
    <property type="entry name" value="Beta-lactam/transpept-like"/>
</dbReference>
<keyword evidence="4" id="KW-1185">Reference proteome</keyword>
<proteinExistence type="predicted"/>
<keyword evidence="1" id="KW-0732">Signal</keyword>
<gene>
    <name evidence="3" type="ordered locus">Mmar10_1896</name>
</gene>
<dbReference type="HOGENOM" id="CLU_020027_11_2_5"/>
<dbReference type="SUPFAM" id="SSF56601">
    <property type="entry name" value="beta-lactamase/transpeptidase-like"/>
    <property type="match status" value="1"/>
</dbReference>
<evidence type="ECO:0000259" key="2">
    <source>
        <dbReference type="Pfam" id="PF00144"/>
    </source>
</evidence>
<dbReference type="Proteomes" id="UP000001964">
    <property type="component" value="Chromosome"/>
</dbReference>
<feature type="signal peptide" evidence="1">
    <location>
        <begin position="1"/>
        <end position="26"/>
    </location>
</feature>
<reference evidence="3 4" key="1">
    <citation type="submission" date="2006-08" db="EMBL/GenBank/DDBJ databases">
        <title>Complete sequence of Maricaulis maris MCS10.</title>
        <authorList>
            <consortium name="US DOE Joint Genome Institute"/>
            <person name="Copeland A."/>
            <person name="Lucas S."/>
            <person name="Lapidus A."/>
            <person name="Barry K."/>
            <person name="Detter J.C."/>
            <person name="Glavina del Rio T."/>
            <person name="Hammon N."/>
            <person name="Israni S."/>
            <person name="Dalin E."/>
            <person name="Tice H."/>
            <person name="Pitluck S."/>
            <person name="Saunders E."/>
            <person name="Brettin T."/>
            <person name="Bruce D."/>
            <person name="Han C."/>
            <person name="Tapia R."/>
            <person name="Gilna P."/>
            <person name="Schmutz J."/>
            <person name="Larimer F."/>
            <person name="Land M."/>
            <person name="Hauser L."/>
            <person name="Kyrpides N."/>
            <person name="Mikhailova N."/>
            <person name="Viollier P."/>
            <person name="Stephens C."/>
            <person name="Richardson P."/>
        </authorList>
    </citation>
    <scope>NUCLEOTIDE SEQUENCE [LARGE SCALE GENOMIC DNA]</scope>
    <source>
        <strain evidence="3 4">MCS10</strain>
    </source>
</reference>
<evidence type="ECO:0000313" key="4">
    <source>
        <dbReference type="Proteomes" id="UP000001964"/>
    </source>
</evidence>
<organism evidence="3 4">
    <name type="scientific">Maricaulis maris (strain MCS10)</name>
    <name type="common">Caulobacter maris</name>
    <dbReference type="NCBI Taxonomy" id="394221"/>
    <lineage>
        <taxon>Bacteria</taxon>
        <taxon>Pseudomonadati</taxon>
        <taxon>Pseudomonadota</taxon>
        <taxon>Alphaproteobacteria</taxon>
        <taxon>Maricaulales</taxon>
        <taxon>Maricaulaceae</taxon>
        <taxon>Maricaulis</taxon>
    </lineage>
</organism>
<name>Q0ANE9_MARMM</name>
<dbReference type="KEGG" id="mmr:Mmar10_1896"/>
<accession>Q0ANE9</accession>
<dbReference type="STRING" id="394221.Mmar10_1896"/>
<dbReference type="AlphaFoldDB" id="Q0ANE9"/>
<evidence type="ECO:0000256" key="1">
    <source>
        <dbReference type="SAM" id="SignalP"/>
    </source>
</evidence>
<dbReference type="eggNOG" id="COG1680">
    <property type="taxonomic scope" value="Bacteria"/>
</dbReference>
<sequence length="425" mass="45410" precursor="true">MAFKQAMAALALVSTAMLAVTAPLQAQDIQTVENPAALGFDPAALSALDARLDALATEGARPGYAAIIARGDRIAYTSEAGEADLTNHIPFTVDTPVRIASMTKPVTAMAIMMLVERGEISLDDPVSDYIPAFADVRVAVSPMANEAGEIETRAPDAVMTIEHLLTHTAGLGYIFEAESDLGQLYLENSLYSGEGDLAARIDRLAALPLYNDPGDVWQYSYGLDVAGRVIEVVSGMPLNTFLESEIFTPLGMNSTGFFFSDVDFDEAGLAPLYVHDENGSMVYYEFGSPDWPSGGGGLVSTASDYIRFAMLLANGGALGDVQLITPETFAILARPHVTADQTGDWGGRSFALGMDVVLPPVEDQQPAGVPGDLSWGGFFDTDFFVSPATGTAAVIMTQIQPSQYRPEPRTLRIFRPMVYASFAFD</sequence>
<dbReference type="Pfam" id="PF00144">
    <property type="entry name" value="Beta-lactamase"/>
    <property type="match status" value="1"/>
</dbReference>
<evidence type="ECO:0000313" key="3">
    <source>
        <dbReference type="EMBL" id="ABI66188.1"/>
    </source>
</evidence>
<dbReference type="EMBL" id="CP000449">
    <property type="protein sequence ID" value="ABI66188.1"/>
    <property type="molecule type" value="Genomic_DNA"/>
</dbReference>
<dbReference type="OrthoDB" id="5377981at2"/>
<dbReference type="MEROPS" id="S12.950"/>
<dbReference type="RefSeq" id="WP_011643833.1">
    <property type="nucleotide sequence ID" value="NC_008347.1"/>
</dbReference>
<dbReference type="Gene3D" id="3.40.710.10">
    <property type="entry name" value="DD-peptidase/beta-lactamase superfamily"/>
    <property type="match status" value="1"/>
</dbReference>